<evidence type="ECO:0000313" key="2">
    <source>
        <dbReference type="EMBL" id="ARM75070.1"/>
    </source>
</evidence>
<keyword evidence="1" id="KW-1133">Transmembrane helix</keyword>
<evidence type="ECO:0000256" key="1">
    <source>
        <dbReference type="SAM" id="Phobius"/>
    </source>
</evidence>
<feature type="transmembrane region" description="Helical" evidence="1">
    <location>
        <begin position="7"/>
        <end position="26"/>
    </location>
</feature>
<keyword evidence="3" id="KW-1185">Reference proteome</keyword>
<dbReference type="KEGG" id="aman:B6F84_02845"/>
<gene>
    <name evidence="2" type="ORF">B6F84_02845</name>
</gene>
<dbReference type="RefSeq" id="WP_148690827.1">
    <property type="nucleotide sequence ID" value="NZ_CP020477.1"/>
</dbReference>
<organism evidence="2 3">
    <name type="scientific">Acidianus manzaensis</name>
    <dbReference type="NCBI Taxonomy" id="282676"/>
    <lineage>
        <taxon>Archaea</taxon>
        <taxon>Thermoproteota</taxon>
        <taxon>Thermoprotei</taxon>
        <taxon>Sulfolobales</taxon>
        <taxon>Sulfolobaceae</taxon>
        <taxon>Acidianus</taxon>
    </lineage>
</organism>
<feature type="transmembrane region" description="Helical" evidence="1">
    <location>
        <begin position="32"/>
        <end position="52"/>
    </location>
</feature>
<dbReference type="OrthoDB" id="34775at2157"/>
<dbReference type="Proteomes" id="UP000193404">
    <property type="component" value="Chromosome"/>
</dbReference>
<sequence length="123" mass="13644">MLYPKIYPLLLILSSISLVLGGILLIGHVPYILTISTFVVVVILISLSFLILKGYKIAIHIGGLLGILAILSSSLSEAHLQALLQFGSSAYISILDILMILGFYLFPIIYLYFWISQFIRKNS</sequence>
<accession>A0A1W6JXY2</accession>
<dbReference type="AlphaFoldDB" id="A0A1W6JXY2"/>
<dbReference type="EMBL" id="CP020477">
    <property type="protein sequence ID" value="ARM75070.1"/>
    <property type="molecule type" value="Genomic_DNA"/>
</dbReference>
<keyword evidence="1" id="KW-0472">Membrane</keyword>
<proteinExistence type="predicted"/>
<dbReference type="STRING" id="282676.B6F84_02845"/>
<name>A0A1W6JXY2_9CREN</name>
<feature type="transmembrane region" description="Helical" evidence="1">
    <location>
        <begin position="90"/>
        <end position="115"/>
    </location>
</feature>
<reference evidence="2 3" key="1">
    <citation type="submission" date="2017-03" db="EMBL/GenBank/DDBJ databases">
        <title>Sulfur activation and transportation mechanism of thermophilic Archaea Acidianus manzaensis YN-25.</title>
        <authorList>
            <person name="Ma Y."/>
            <person name="Yang Y."/>
            <person name="Xia J."/>
        </authorList>
    </citation>
    <scope>NUCLEOTIDE SEQUENCE [LARGE SCALE GENOMIC DNA]</scope>
    <source>
        <strain evidence="2 3">YN-25</strain>
    </source>
</reference>
<keyword evidence="1" id="KW-0812">Transmembrane</keyword>
<evidence type="ECO:0000313" key="3">
    <source>
        <dbReference type="Proteomes" id="UP000193404"/>
    </source>
</evidence>
<dbReference type="GeneID" id="41589822"/>
<protein>
    <submittedName>
        <fullName evidence="2">Uncharacterized protein</fullName>
    </submittedName>
</protein>
<feature type="transmembrane region" description="Helical" evidence="1">
    <location>
        <begin position="64"/>
        <end position="84"/>
    </location>
</feature>